<sequence>MSETKADVAAAASDHRMRVDSLTDRAREVLIVVANPTISSNNGWPVGFWGAELTHPYYELTEAGFRVTVASPAGGSVEMDALSDPRDASRWSADDLITMGFVHTPELAALLRDTPSLDSLDLSRFEAVLIAGGQSPMFTFRDNASLHRTVRTFWEAEKVVAAYCHGVAALVDCELGDGTPLVAGRTVTGFSNIEEEYSDRAAGVQIMPWRVEDALRGRGANFVGAGLFKPFAVRDGRLITGQQQYSGRKVAQAVIAAIGV</sequence>
<keyword evidence="6" id="KW-1185">Reference proteome</keyword>
<evidence type="ECO:0000259" key="4">
    <source>
        <dbReference type="Pfam" id="PF01965"/>
    </source>
</evidence>
<evidence type="ECO:0000313" key="5">
    <source>
        <dbReference type="EMBL" id="MFC7178711.1"/>
    </source>
</evidence>
<dbReference type="InterPro" id="IPR002818">
    <property type="entry name" value="DJ-1/PfpI"/>
</dbReference>
<dbReference type="Pfam" id="PF01965">
    <property type="entry name" value="DJ-1_PfpI"/>
    <property type="match status" value="1"/>
</dbReference>
<reference evidence="6" key="1">
    <citation type="journal article" date="2019" name="Int. J. Syst. Evol. Microbiol.">
        <title>The Global Catalogue of Microorganisms (GCM) 10K type strain sequencing project: providing services to taxonomists for standard genome sequencing and annotation.</title>
        <authorList>
            <consortium name="The Broad Institute Genomics Platform"/>
            <consortium name="The Broad Institute Genome Sequencing Center for Infectious Disease"/>
            <person name="Wu L."/>
            <person name="Ma J."/>
        </authorList>
    </citation>
    <scope>NUCLEOTIDE SEQUENCE [LARGE SCALE GENOMIC DNA]</scope>
    <source>
        <strain evidence="6">CGMCC 1.12859</strain>
    </source>
</reference>
<evidence type="ECO:0000256" key="2">
    <source>
        <dbReference type="ARBA" id="ARBA00023239"/>
    </source>
</evidence>
<dbReference type="SUPFAM" id="SSF52317">
    <property type="entry name" value="Class I glutamine amidotransferase-like"/>
    <property type="match status" value="1"/>
</dbReference>
<feature type="domain" description="DJ-1/PfpI" evidence="4">
    <location>
        <begin position="51"/>
        <end position="255"/>
    </location>
</feature>
<evidence type="ECO:0000313" key="6">
    <source>
        <dbReference type="Proteomes" id="UP001596435"/>
    </source>
</evidence>
<dbReference type="PANTHER" id="PTHR48094:SF11">
    <property type="entry name" value="GLUTATHIONE-INDEPENDENT GLYOXALASE HSP31-RELATED"/>
    <property type="match status" value="1"/>
</dbReference>
<dbReference type="InterPro" id="IPR050325">
    <property type="entry name" value="Prot/Nucl_acid_deglycase"/>
</dbReference>
<dbReference type="EMBL" id="JBHTAJ010000005">
    <property type="protein sequence ID" value="MFC7178711.1"/>
    <property type="molecule type" value="Genomic_DNA"/>
</dbReference>
<dbReference type="RefSeq" id="WP_345709247.1">
    <property type="nucleotide sequence ID" value="NZ_BAABKV010000001.1"/>
</dbReference>
<dbReference type="Gene3D" id="3.40.50.880">
    <property type="match status" value="1"/>
</dbReference>
<proteinExistence type="inferred from homology"/>
<keyword evidence="1" id="KW-0346">Stress response</keyword>
<gene>
    <name evidence="5" type="ORF">ACFQMG_03920</name>
</gene>
<evidence type="ECO:0000256" key="3">
    <source>
        <dbReference type="ARBA" id="ARBA00038493"/>
    </source>
</evidence>
<dbReference type="CDD" id="cd03141">
    <property type="entry name" value="GATase1_Hsp31_like"/>
    <property type="match status" value="1"/>
</dbReference>
<comment type="caution">
    <text evidence="5">The sequence shown here is derived from an EMBL/GenBank/DDBJ whole genome shotgun (WGS) entry which is preliminary data.</text>
</comment>
<accession>A0ABW2FN65</accession>
<evidence type="ECO:0000256" key="1">
    <source>
        <dbReference type="ARBA" id="ARBA00023016"/>
    </source>
</evidence>
<keyword evidence="5" id="KW-0315">Glutamine amidotransferase</keyword>
<dbReference type="PANTHER" id="PTHR48094">
    <property type="entry name" value="PROTEIN/NUCLEIC ACID DEGLYCASE DJ-1-RELATED"/>
    <property type="match status" value="1"/>
</dbReference>
<keyword evidence="2" id="KW-0456">Lyase</keyword>
<name>A0ABW2FN65_9ACTN</name>
<organism evidence="5 6">
    <name type="scientific">Kitasatospora paranensis</name>
    <dbReference type="NCBI Taxonomy" id="258053"/>
    <lineage>
        <taxon>Bacteria</taxon>
        <taxon>Bacillati</taxon>
        <taxon>Actinomycetota</taxon>
        <taxon>Actinomycetes</taxon>
        <taxon>Kitasatosporales</taxon>
        <taxon>Streptomycetaceae</taxon>
        <taxon>Kitasatospora</taxon>
    </lineage>
</organism>
<protein>
    <submittedName>
        <fullName evidence="5">Type 1 glutamine amidotransferase domain-containing protein</fullName>
    </submittedName>
</protein>
<comment type="similarity">
    <text evidence="3">Belongs to the peptidase C56 family. HSP31-like subfamily.</text>
</comment>
<dbReference type="Proteomes" id="UP001596435">
    <property type="component" value="Unassembled WGS sequence"/>
</dbReference>
<dbReference type="InterPro" id="IPR029062">
    <property type="entry name" value="Class_I_gatase-like"/>
</dbReference>